<dbReference type="InterPro" id="IPR000524">
    <property type="entry name" value="Tscrpt_reg_HTH_GntR"/>
</dbReference>
<dbReference type="GO" id="GO:0003700">
    <property type="term" value="F:DNA-binding transcription factor activity"/>
    <property type="evidence" value="ECO:0007669"/>
    <property type="project" value="InterPro"/>
</dbReference>
<protein>
    <submittedName>
        <fullName evidence="5">GntR family transcriptional regulator</fullName>
    </submittedName>
</protein>
<dbReference type="PRINTS" id="PR00035">
    <property type="entry name" value="HTHGNTR"/>
</dbReference>
<keyword evidence="3" id="KW-0804">Transcription</keyword>
<evidence type="ECO:0000256" key="2">
    <source>
        <dbReference type="ARBA" id="ARBA00023125"/>
    </source>
</evidence>
<proteinExistence type="predicted"/>
<dbReference type="SUPFAM" id="SSF46785">
    <property type="entry name" value="Winged helix' DNA-binding domain"/>
    <property type="match status" value="1"/>
</dbReference>
<feature type="domain" description="HTH gntR-type" evidence="4">
    <location>
        <begin position="54"/>
        <end position="121"/>
    </location>
</feature>
<dbReference type="InterPro" id="IPR008920">
    <property type="entry name" value="TF_FadR/GntR_C"/>
</dbReference>
<dbReference type="Gene3D" id="1.20.120.530">
    <property type="entry name" value="GntR ligand-binding domain-like"/>
    <property type="match status" value="1"/>
</dbReference>
<dbReference type="OrthoDB" id="9812290at2"/>
<evidence type="ECO:0000259" key="4">
    <source>
        <dbReference type="PROSITE" id="PS50949"/>
    </source>
</evidence>
<evidence type="ECO:0000256" key="1">
    <source>
        <dbReference type="ARBA" id="ARBA00023015"/>
    </source>
</evidence>
<dbReference type="CDD" id="cd07377">
    <property type="entry name" value="WHTH_GntR"/>
    <property type="match status" value="1"/>
</dbReference>
<dbReference type="EMBL" id="CP041636">
    <property type="protein sequence ID" value="QDO97139.1"/>
    <property type="molecule type" value="Genomic_DNA"/>
</dbReference>
<keyword evidence="2" id="KW-0238">DNA-binding</keyword>
<evidence type="ECO:0000256" key="3">
    <source>
        <dbReference type="ARBA" id="ARBA00023163"/>
    </source>
</evidence>
<keyword evidence="6" id="KW-1185">Reference proteome</keyword>
<organism evidence="5 6">
    <name type="scientific">Ferrovibrio terrae</name>
    <dbReference type="NCBI Taxonomy" id="2594003"/>
    <lineage>
        <taxon>Bacteria</taxon>
        <taxon>Pseudomonadati</taxon>
        <taxon>Pseudomonadota</taxon>
        <taxon>Alphaproteobacteria</taxon>
        <taxon>Rhodospirillales</taxon>
        <taxon>Rhodospirillaceae</taxon>
        <taxon>Ferrovibrio</taxon>
    </lineage>
</organism>
<dbReference type="GO" id="GO:0003677">
    <property type="term" value="F:DNA binding"/>
    <property type="evidence" value="ECO:0007669"/>
    <property type="project" value="UniProtKB-KW"/>
</dbReference>
<keyword evidence="1" id="KW-0805">Transcription regulation</keyword>
<dbReference type="InterPro" id="IPR036390">
    <property type="entry name" value="WH_DNA-bd_sf"/>
</dbReference>
<dbReference type="Proteomes" id="UP000317496">
    <property type="component" value="Chromosome"/>
</dbReference>
<gene>
    <name evidence="5" type="ORF">FNB15_07565</name>
</gene>
<dbReference type="Gene3D" id="1.10.10.10">
    <property type="entry name" value="Winged helix-like DNA-binding domain superfamily/Winged helix DNA-binding domain"/>
    <property type="match status" value="1"/>
</dbReference>
<dbReference type="AlphaFoldDB" id="A0A516H036"/>
<dbReference type="Pfam" id="PF00392">
    <property type="entry name" value="GntR"/>
    <property type="match status" value="1"/>
</dbReference>
<dbReference type="PANTHER" id="PTHR43537:SF5">
    <property type="entry name" value="UXU OPERON TRANSCRIPTIONAL REGULATOR"/>
    <property type="match status" value="1"/>
</dbReference>
<name>A0A516H036_9PROT</name>
<dbReference type="PANTHER" id="PTHR43537">
    <property type="entry name" value="TRANSCRIPTIONAL REGULATOR, GNTR FAMILY"/>
    <property type="match status" value="1"/>
</dbReference>
<dbReference type="SMART" id="SM00895">
    <property type="entry name" value="FCD"/>
    <property type="match status" value="1"/>
</dbReference>
<dbReference type="KEGG" id="fer:FNB15_07565"/>
<sequence length="286" mass="32178">MPGAAAFPGFAQPSAFPQHAAATGPALYRPHRLSLWHRQGPHRQDRRMSHIRAQTAAMQVHDQLRQEIVTAQLAPRSPLSEQELTARFGVSRTPIREALLKLAEEGLVDIYPQHGSFVSPIRLTDVYDAQFVRESLECSAISLAAEKIDAEQSRQLRAVLDRQSAFHKVEDNDRFFDADEEMHATLMAIAGHAQVWRQVQSAKAQMDRVRHLTVRRPLKRNAVLTEHQAIIDRVLNRDAPGAVEALRTHLRGVFQSVQVLVAENESYFATESDVTPPQRSRSGARR</sequence>
<accession>A0A516H036</accession>
<dbReference type="Pfam" id="PF07729">
    <property type="entry name" value="FCD"/>
    <property type="match status" value="1"/>
</dbReference>
<reference evidence="5 6" key="1">
    <citation type="submission" date="2019-07" db="EMBL/GenBank/DDBJ databases">
        <title>Genome sequencing for Ferrovibrio sp. K5.</title>
        <authorList>
            <person name="Park S.-J."/>
        </authorList>
    </citation>
    <scope>NUCLEOTIDE SEQUENCE [LARGE SCALE GENOMIC DNA]</scope>
    <source>
        <strain evidence="5 6">K5</strain>
    </source>
</reference>
<dbReference type="InterPro" id="IPR011711">
    <property type="entry name" value="GntR_C"/>
</dbReference>
<evidence type="ECO:0000313" key="6">
    <source>
        <dbReference type="Proteomes" id="UP000317496"/>
    </source>
</evidence>
<dbReference type="InterPro" id="IPR036388">
    <property type="entry name" value="WH-like_DNA-bd_sf"/>
</dbReference>
<evidence type="ECO:0000313" key="5">
    <source>
        <dbReference type="EMBL" id="QDO97139.1"/>
    </source>
</evidence>
<dbReference type="PROSITE" id="PS50949">
    <property type="entry name" value="HTH_GNTR"/>
    <property type="match status" value="1"/>
</dbReference>
<dbReference type="SMART" id="SM00345">
    <property type="entry name" value="HTH_GNTR"/>
    <property type="match status" value="1"/>
</dbReference>
<dbReference type="SUPFAM" id="SSF48008">
    <property type="entry name" value="GntR ligand-binding domain-like"/>
    <property type="match status" value="1"/>
</dbReference>